<evidence type="ECO:0000256" key="1">
    <source>
        <dbReference type="SAM" id="MobiDB-lite"/>
    </source>
</evidence>
<dbReference type="STRING" id="60169.A0A1V6P274"/>
<proteinExistence type="predicted"/>
<keyword evidence="3" id="KW-1185">Reference proteome</keyword>
<name>A0A1V6P274_PENPO</name>
<dbReference type="Pfam" id="PF12796">
    <property type="entry name" value="Ank_2"/>
    <property type="match status" value="1"/>
</dbReference>
<sequence length="269" mass="30392">MEVQPPPKEAPIPPSQYPRIPTRTPMEILEEMSDLCVNGNIQKFREVFESQLSFHGSDDFDIRDFWPVMVEAIRQDNAQFIFELFRHGLEMDELYASQAVKAKAKNALQAFLQHGWDINQPMSEVKPPVLGNAIEDEDMVIWLLDHGADPNRQCAIDLTPLSYAVERAPISIIELMLARGGDVRKGQLLHHAIDRQSENIEVLKLLIGKGAAIDATMYQDHHPSWRVDLVRYLVGEGADPSITDANGRTAIECAAMLNQREVVQELQKD</sequence>
<dbReference type="PANTHER" id="PTHR46224">
    <property type="entry name" value="ANKYRIN REPEAT FAMILY PROTEIN"/>
    <property type="match status" value="1"/>
</dbReference>
<dbReference type="Proteomes" id="UP000191408">
    <property type="component" value="Unassembled WGS sequence"/>
</dbReference>
<organism evidence="2 3">
    <name type="scientific">Penicillium polonicum</name>
    <dbReference type="NCBI Taxonomy" id="60169"/>
    <lineage>
        <taxon>Eukaryota</taxon>
        <taxon>Fungi</taxon>
        <taxon>Dikarya</taxon>
        <taxon>Ascomycota</taxon>
        <taxon>Pezizomycotina</taxon>
        <taxon>Eurotiomycetes</taxon>
        <taxon>Eurotiomycetidae</taxon>
        <taxon>Eurotiales</taxon>
        <taxon>Aspergillaceae</taxon>
        <taxon>Penicillium</taxon>
    </lineage>
</organism>
<dbReference type="InterPro" id="IPR051616">
    <property type="entry name" value="Cul2-RING_E3_ligase_SR"/>
</dbReference>
<gene>
    <name evidence="2" type="ORF">PENPOL_c001G04100</name>
</gene>
<dbReference type="SMART" id="SM00248">
    <property type="entry name" value="ANK"/>
    <property type="match status" value="4"/>
</dbReference>
<feature type="region of interest" description="Disordered" evidence="1">
    <location>
        <begin position="1"/>
        <end position="21"/>
    </location>
</feature>
<dbReference type="AlphaFoldDB" id="A0A1V6P274"/>
<accession>A0A1V6P274</accession>
<dbReference type="PANTHER" id="PTHR46224:SF64">
    <property type="entry name" value="IQ MOTIF AND ANKYRIN REPEAT DOMAIN-CONTAINING PROTEIN 1"/>
    <property type="match status" value="1"/>
</dbReference>
<reference evidence="3" key="1">
    <citation type="journal article" date="2017" name="Nat. Microbiol.">
        <title>Global analysis of biosynthetic gene clusters reveals vast potential of secondary metabolite production in Penicillium species.</title>
        <authorList>
            <person name="Nielsen J.C."/>
            <person name="Grijseels S."/>
            <person name="Prigent S."/>
            <person name="Ji B."/>
            <person name="Dainat J."/>
            <person name="Nielsen K.F."/>
            <person name="Frisvad J.C."/>
            <person name="Workman M."/>
            <person name="Nielsen J."/>
        </authorList>
    </citation>
    <scope>NUCLEOTIDE SEQUENCE [LARGE SCALE GENOMIC DNA]</scope>
    <source>
        <strain evidence="3">IBT 4502</strain>
    </source>
</reference>
<dbReference type="EMBL" id="MDYM01000001">
    <property type="protein sequence ID" value="OQD70872.1"/>
    <property type="molecule type" value="Genomic_DNA"/>
</dbReference>
<dbReference type="SUPFAM" id="SSF48403">
    <property type="entry name" value="Ankyrin repeat"/>
    <property type="match status" value="1"/>
</dbReference>
<evidence type="ECO:0000313" key="3">
    <source>
        <dbReference type="Proteomes" id="UP000191408"/>
    </source>
</evidence>
<evidence type="ECO:0000313" key="2">
    <source>
        <dbReference type="EMBL" id="OQD70872.1"/>
    </source>
</evidence>
<dbReference type="InterPro" id="IPR036770">
    <property type="entry name" value="Ankyrin_rpt-contain_sf"/>
</dbReference>
<protein>
    <submittedName>
        <fullName evidence="2">Uncharacterized protein</fullName>
    </submittedName>
</protein>
<dbReference type="InterPro" id="IPR002110">
    <property type="entry name" value="Ankyrin_rpt"/>
</dbReference>
<comment type="caution">
    <text evidence="2">The sequence shown here is derived from an EMBL/GenBank/DDBJ whole genome shotgun (WGS) entry which is preliminary data.</text>
</comment>
<dbReference type="OrthoDB" id="426293at2759"/>
<dbReference type="Gene3D" id="1.25.40.20">
    <property type="entry name" value="Ankyrin repeat-containing domain"/>
    <property type="match status" value="1"/>
</dbReference>
<feature type="compositionally biased region" description="Pro residues" evidence="1">
    <location>
        <begin position="1"/>
        <end position="16"/>
    </location>
</feature>